<name>A0ACD5Z1T9_AVESA</name>
<organism evidence="1 2">
    <name type="scientific">Avena sativa</name>
    <name type="common">Oat</name>
    <dbReference type="NCBI Taxonomy" id="4498"/>
    <lineage>
        <taxon>Eukaryota</taxon>
        <taxon>Viridiplantae</taxon>
        <taxon>Streptophyta</taxon>
        <taxon>Embryophyta</taxon>
        <taxon>Tracheophyta</taxon>
        <taxon>Spermatophyta</taxon>
        <taxon>Magnoliopsida</taxon>
        <taxon>Liliopsida</taxon>
        <taxon>Poales</taxon>
        <taxon>Poaceae</taxon>
        <taxon>BOP clade</taxon>
        <taxon>Pooideae</taxon>
        <taxon>Poodae</taxon>
        <taxon>Poeae</taxon>
        <taxon>Poeae Chloroplast Group 1 (Aveneae type)</taxon>
        <taxon>Aveninae</taxon>
        <taxon>Avena</taxon>
    </lineage>
</organism>
<reference evidence="1" key="1">
    <citation type="submission" date="2021-05" db="EMBL/GenBank/DDBJ databases">
        <authorList>
            <person name="Scholz U."/>
            <person name="Mascher M."/>
            <person name="Fiebig A."/>
        </authorList>
    </citation>
    <scope>NUCLEOTIDE SEQUENCE [LARGE SCALE GENOMIC DNA]</scope>
</reference>
<reference evidence="1" key="2">
    <citation type="submission" date="2025-09" db="UniProtKB">
        <authorList>
            <consortium name="EnsemblPlants"/>
        </authorList>
    </citation>
    <scope>IDENTIFICATION</scope>
</reference>
<accession>A0ACD5Z1T9</accession>
<protein>
    <submittedName>
        <fullName evidence="1">Uncharacterized protein</fullName>
    </submittedName>
</protein>
<keyword evidence="2" id="KW-1185">Reference proteome</keyword>
<evidence type="ECO:0000313" key="1">
    <source>
        <dbReference type="EnsemblPlants" id="AVESA.00010b.r2.6AG1065050.1.CDS"/>
    </source>
</evidence>
<dbReference type="Proteomes" id="UP001732700">
    <property type="component" value="Chromosome 6A"/>
</dbReference>
<evidence type="ECO:0000313" key="2">
    <source>
        <dbReference type="Proteomes" id="UP001732700"/>
    </source>
</evidence>
<dbReference type="EnsemblPlants" id="AVESA.00010b.r2.6AG1065050.1">
    <property type="protein sequence ID" value="AVESA.00010b.r2.6AG1065050.1.CDS"/>
    <property type="gene ID" value="AVESA.00010b.r2.6AG1065050"/>
</dbReference>
<proteinExistence type="predicted"/>
<sequence length="471" mass="50829">MELTSASARPRLGPLVLRFLAAVILAVLTVAVVATSSQLLPIISSWYSLEPVRRATAAAGHGRASRCVMFNFGDSNSDTGGLVAGAGFRLHRPYGRHFFGRPSGRFSDGRLYIDFLCERLGLDHLSPYLESSGVSFRHGANFAAAGAATAQTADSGRFSLPTQLRQFRHFRARTAELRPLGLGSGITDEEFGRAVYSFDIGQNDVSLAFTANLTQERILRTVVPAVAARIRNAIKTVYDAGGRKFVLYSTGPFGCLPSTLSRRDVVGELDGAGCLVRHNAVAEALNARLRLLRHDLAAELPDSVVVGVDMYAIKYGLVANHTAHGFSSPLTACCGAGGPPYNYKPGATCGGKKAKACLEADGERYVSWDGVHYTEAANRIVAEKILSSESLQLYKTTPVELTLNYLVFIPNSYTIVVNYKLHLPVYHLSTNKSGLQQLLHIIIIQGVNGIAKLSAAMHRIKSAHVAFHRSA</sequence>